<dbReference type="PANTHER" id="PTHR43883">
    <property type="entry name" value="SLR0207 PROTEIN"/>
    <property type="match status" value="1"/>
</dbReference>
<evidence type="ECO:0000313" key="2">
    <source>
        <dbReference type="Proteomes" id="UP000297741"/>
    </source>
</evidence>
<keyword evidence="1" id="KW-0418">Kinase</keyword>
<dbReference type="Proteomes" id="UP000297741">
    <property type="component" value="Unassembled WGS sequence"/>
</dbReference>
<dbReference type="InterPro" id="IPR052732">
    <property type="entry name" value="Cell-binding_unc_protein"/>
</dbReference>
<sequence>MLNCSMGADGGQQRHGLRSGWAVCGLTSVKVAVPERLDSCTEENMGGRIVMMSKYDGNAQDEVIRFFRSGRAFSESGAVDHVQTHCAHVFLCSDVAFKIKRAVRYDYLDQSTPDLRRALLERELELNSRAAAMIYRDVVPVTRTADGGLDLDGTGHPVEWVLRMHRFAAECEMTAVAASGRLTDPVAEALEFEVHRFHGGCPVLLDRGDDLIRDILDELGRVLIPFDGVVGGGHVGAFLERSRNRLSDLASVLRNRSALGHVKRVHGDLHLRNLLLIDGKPVLFDALEFDERLATCDVLYDLAFLLMDLCHRGLVRQANITMNAYLLAATGAEDAGLSALPLFMSVRAAIRAMVLLQTDQATGQHGVSTEEERLYLVQAVAFLGRTTPVLIAVGGISGTGKTVLARDVAAGIGACPGAVHLRTDTERKSAAGHVDYAPSARGAIYDRMFARVATLLAAGRSVVLDGTFLDESQRFAAEKLALRVGVSFHGLWLAAPERVLLERVSARQGDASDADVAVVRAQFSSARANVPPRHWTTIDAGDTLQKTRAAAKAALESVLGTVGDGTDKPRPL</sequence>
<evidence type="ECO:0000313" key="1">
    <source>
        <dbReference type="EMBL" id="TGD41539.1"/>
    </source>
</evidence>
<organism evidence="1 2">
    <name type="scientific">Pseudotabrizicola sediminis</name>
    <dbReference type="NCBI Taxonomy" id="2486418"/>
    <lineage>
        <taxon>Bacteria</taxon>
        <taxon>Pseudomonadati</taxon>
        <taxon>Pseudomonadota</taxon>
        <taxon>Alphaproteobacteria</taxon>
        <taxon>Rhodobacterales</taxon>
        <taxon>Paracoccaceae</taxon>
        <taxon>Pseudotabrizicola</taxon>
    </lineage>
</organism>
<protein>
    <submittedName>
        <fullName evidence="1">Kinase</fullName>
    </submittedName>
</protein>
<dbReference type="GO" id="GO:0016301">
    <property type="term" value="F:kinase activity"/>
    <property type="evidence" value="ECO:0007669"/>
    <property type="project" value="UniProtKB-KW"/>
</dbReference>
<proteinExistence type="predicted"/>
<dbReference type="Gene3D" id="3.40.50.300">
    <property type="entry name" value="P-loop containing nucleotide triphosphate hydrolases"/>
    <property type="match status" value="1"/>
</dbReference>
<dbReference type="SUPFAM" id="SSF56112">
    <property type="entry name" value="Protein kinase-like (PK-like)"/>
    <property type="match status" value="1"/>
</dbReference>
<dbReference type="InterPro" id="IPR011009">
    <property type="entry name" value="Kinase-like_dom_sf"/>
</dbReference>
<accession>A0ABY2KLH4</accession>
<reference evidence="1 2" key="1">
    <citation type="submission" date="2018-11" db="EMBL/GenBank/DDBJ databases">
        <title>Tabrizicola sp. isolated from sediment of alpine lake.</title>
        <authorList>
            <person name="Liu Z."/>
        </authorList>
    </citation>
    <scope>NUCLEOTIDE SEQUENCE [LARGE SCALE GENOMIC DNA]</scope>
    <source>
        <strain evidence="1 2">DRYC-M-16</strain>
    </source>
</reference>
<keyword evidence="2" id="KW-1185">Reference proteome</keyword>
<gene>
    <name evidence="1" type="ORF">EEB11_18145</name>
</gene>
<dbReference type="SUPFAM" id="SSF52540">
    <property type="entry name" value="P-loop containing nucleoside triphosphate hydrolases"/>
    <property type="match status" value="1"/>
</dbReference>
<dbReference type="InterPro" id="IPR027417">
    <property type="entry name" value="P-loop_NTPase"/>
</dbReference>
<name>A0ABY2KLH4_9RHOB</name>
<comment type="caution">
    <text evidence="1">The sequence shown here is derived from an EMBL/GenBank/DDBJ whole genome shotgun (WGS) entry which is preliminary data.</text>
</comment>
<dbReference type="EMBL" id="RPEM01000021">
    <property type="protein sequence ID" value="TGD41539.1"/>
    <property type="molecule type" value="Genomic_DNA"/>
</dbReference>
<keyword evidence="1" id="KW-0808">Transferase</keyword>
<dbReference type="Pfam" id="PF13671">
    <property type="entry name" value="AAA_33"/>
    <property type="match status" value="1"/>
</dbReference>
<dbReference type="PANTHER" id="PTHR43883:SF1">
    <property type="entry name" value="GLUCONOKINASE"/>
    <property type="match status" value="1"/>
</dbReference>